<dbReference type="InterPro" id="IPR036394">
    <property type="entry name" value="Ribosomal_uL22_sf"/>
</dbReference>
<gene>
    <name evidence="5" type="ORF">SINC0208_LOCUS5430</name>
</gene>
<sequence length="329" mass="37961">MLSRFGRVAPKVYKRSIPMVAMQAASFSAGIPFKINVRKNPIQNNLDALNESLPPLKERYTKEQAQYEYQADIEESEEPLPASAQIPLAFYPNEIEKVENPSAKCSRYNIRHSVHKLAMVASMIKGKHLYDAQQILNNTHKKASHVFLKVVNSARNNAVQQGMQEERLFIKEIICGKAIMQKKIDIKGRSKMGIILVPKCHVKLVIEEKPLEEYYELLLKGECPASISTMMRTMLVQSEAQFETVQKMNFMLTSKGRQYRKLQFKRLCQFVEKEFRKVGHPVNKKIIERNILAKVSKEWATNSRHLQDRMVFGQRSDRQAIFNAGYTKK</sequence>
<evidence type="ECO:0000313" key="5">
    <source>
        <dbReference type="EMBL" id="CAE0324808.1"/>
    </source>
</evidence>
<evidence type="ECO:0000256" key="3">
    <source>
        <dbReference type="ARBA" id="ARBA00023274"/>
    </source>
</evidence>
<dbReference type="GO" id="GO:0006412">
    <property type="term" value="P:translation"/>
    <property type="evidence" value="ECO:0007669"/>
    <property type="project" value="InterPro"/>
</dbReference>
<keyword evidence="3 4" id="KW-0687">Ribonucleoprotein</keyword>
<accession>A0A7S3IIZ3</accession>
<evidence type="ECO:0000256" key="1">
    <source>
        <dbReference type="ARBA" id="ARBA00009451"/>
    </source>
</evidence>
<evidence type="ECO:0000256" key="4">
    <source>
        <dbReference type="RuleBase" id="RU004005"/>
    </source>
</evidence>
<protein>
    <recommendedName>
        <fullName evidence="6">50S ribosomal protein L22, chloroplastic</fullName>
    </recommendedName>
</protein>
<dbReference type="GO" id="GO:0003735">
    <property type="term" value="F:structural constituent of ribosome"/>
    <property type="evidence" value="ECO:0007669"/>
    <property type="project" value="InterPro"/>
</dbReference>
<dbReference type="InterPro" id="IPR047867">
    <property type="entry name" value="Ribosomal_uL22_bac/org-type"/>
</dbReference>
<dbReference type="PANTHER" id="PTHR13501">
    <property type="entry name" value="CHLOROPLAST 50S RIBOSOMAL PROTEIN L22-RELATED"/>
    <property type="match status" value="1"/>
</dbReference>
<dbReference type="GO" id="GO:0015934">
    <property type="term" value="C:large ribosomal subunit"/>
    <property type="evidence" value="ECO:0007669"/>
    <property type="project" value="InterPro"/>
</dbReference>
<dbReference type="Pfam" id="PF00237">
    <property type="entry name" value="Ribosomal_L22"/>
    <property type="match status" value="1"/>
</dbReference>
<dbReference type="InterPro" id="IPR001063">
    <property type="entry name" value="Ribosomal_uL22"/>
</dbReference>
<reference evidence="5" key="1">
    <citation type="submission" date="2021-01" db="EMBL/GenBank/DDBJ databases">
        <authorList>
            <person name="Corre E."/>
            <person name="Pelletier E."/>
            <person name="Niang G."/>
            <person name="Scheremetjew M."/>
            <person name="Finn R."/>
            <person name="Kale V."/>
            <person name="Holt S."/>
            <person name="Cochrane G."/>
            <person name="Meng A."/>
            <person name="Brown T."/>
            <person name="Cohen L."/>
        </authorList>
    </citation>
    <scope>NUCLEOTIDE SEQUENCE</scope>
    <source>
        <strain evidence="5">S3</strain>
    </source>
</reference>
<dbReference type="PANTHER" id="PTHR13501:SF8">
    <property type="entry name" value="LARGE RIBOSOMAL SUBUNIT PROTEIN UL22M"/>
    <property type="match status" value="1"/>
</dbReference>
<dbReference type="SUPFAM" id="SSF54843">
    <property type="entry name" value="Ribosomal protein L22"/>
    <property type="match status" value="1"/>
</dbReference>
<evidence type="ECO:0008006" key="6">
    <source>
        <dbReference type="Google" id="ProtNLM"/>
    </source>
</evidence>
<keyword evidence="2 4" id="KW-0689">Ribosomal protein</keyword>
<dbReference type="AlphaFoldDB" id="A0A7S3IIZ3"/>
<dbReference type="Gene3D" id="3.90.470.10">
    <property type="entry name" value="Ribosomal protein L22/L17"/>
    <property type="match status" value="1"/>
</dbReference>
<dbReference type="EMBL" id="HBIH01013187">
    <property type="protein sequence ID" value="CAE0324808.1"/>
    <property type="molecule type" value="Transcribed_RNA"/>
</dbReference>
<proteinExistence type="inferred from homology"/>
<comment type="similarity">
    <text evidence="1 4">Belongs to the universal ribosomal protein uL22 family.</text>
</comment>
<evidence type="ECO:0000256" key="2">
    <source>
        <dbReference type="ARBA" id="ARBA00022980"/>
    </source>
</evidence>
<organism evidence="5">
    <name type="scientific">Strombidium inclinatum</name>
    <dbReference type="NCBI Taxonomy" id="197538"/>
    <lineage>
        <taxon>Eukaryota</taxon>
        <taxon>Sar</taxon>
        <taxon>Alveolata</taxon>
        <taxon>Ciliophora</taxon>
        <taxon>Intramacronucleata</taxon>
        <taxon>Spirotrichea</taxon>
        <taxon>Oligotrichia</taxon>
        <taxon>Strombidiidae</taxon>
        <taxon>Strombidium</taxon>
    </lineage>
</organism>
<name>A0A7S3IIZ3_9SPIT</name>